<dbReference type="Gene3D" id="3.40.50.1000">
    <property type="entry name" value="HAD superfamily/HAD-like"/>
    <property type="match status" value="1"/>
</dbReference>
<keyword evidence="5 6" id="KW-0472">Membrane</keyword>
<dbReference type="InterPro" id="IPR036412">
    <property type="entry name" value="HAD-like_sf"/>
</dbReference>
<feature type="transmembrane region" description="Helical" evidence="6">
    <location>
        <begin position="329"/>
        <end position="349"/>
    </location>
</feature>
<dbReference type="GO" id="GO:0016765">
    <property type="term" value="F:transferase activity, transferring alkyl or aryl (other than methyl) groups"/>
    <property type="evidence" value="ECO:0007669"/>
    <property type="project" value="InterPro"/>
</dbReference>
<dbReference type="Proteomes" id="UP000001936">
    <property type="component" value="Chromosome"/>
</dbReference>
<dbReference type="AlphaFoldDB" id="Q2K4Q2"/>
<dbReference type="HOGENOM" id="CLU_029423_2_0_5"/>
<keyword evidence="3 6" id="KW-0812">Transmembrane</keyword>
<sequence length="583" mass="64520">MKIWRAQTRHRWHGRREYNFSENVLPAASKNSTFDNLFADGSTSPILMMEPNCLAVVRRAFTVSKHKGNPLNELHHEFQLRRDFLPRAEEDKWPQPGPAALPVDSPPDLQISLSPRPLVVDLDGTLVRSDLLIETAFSELSRRPLSIVDFVRSLSAGKACLKHHLSQPEDFDPAILPYDAEVLKVIKAAREEGRSVYLASASHERLVCTVADHLGLFTGWFATNETMNCVAEVKAAKLVAAFGEGGFDYIGNDPADLSVWRHAAKSYAIRTSAAVARELSRQCDNVEHLRHDKPTWRIWARSLRVHQYVKNGLVFIPLLTNQLFDLHSLANAGLALVAFSLCASGVYLLNDLIDLQDDRRHKTKCRRPLACGEIPLLHALLAIPILLFLSLTVAAMVSPVFVLVLAGYFALTTAYSFFLKRKMILDVVALASLYTTRVIGGAAAVSVWPSPWLLAFMMSWFLSLALVKRYTELISRRAAHLPDSRSRDYRKADIGMVGALAAGAGMNALTLFALYAASDSAQDIYARPAMLWLAGPILACWIARILMLAHRGQMHDDPVVFAIKDKVSLATLGIAGVLVIAAM</sequence>
<dbReference type="Gene3D" id="1.10.357.140">
    <property type="entry name" value="UbiA prenyltransferase"/>
    <property type="match status" value="1"/>
</dbReference>
<dbReference type="InterPro" id="IPR023214">
    <property type="entry name" value="HAD_sf"/>
</dbReference>
<evidence type="ECO:0000256" key="4">
    <source>
        <dbReference type="ARBA" id="ARBA00022989"/>
    </source>
</evidence>
<dbReference type="GO" id="GO:0005886">
    <property type="term" value="C:plasma membrane"/>
    <property type="evidence" value="ECO:0007669"/>
    <property type="project" value="TreeGrafter"/>
</dbReference>
<evidence type="ECO:0000313" key="7">
    <source>
        <dbReference type="EMBL" id="ABC92184.1"/>
    </source>
</evidence>
<keyword evidence="4 6" id="KW-1133">Transmembrane helix</keyword>
<dbReference type="EMBL" id="CP000133">
    <property type="protein sequence ID" value="ABC92184.1"/>
    <property type="molecule type" value="Genomic_DNA"/>
</dbReference>
<reference evidence="7 8" key="1">
    <citation type="journal article" date="2006" name="Proc. Natl. Acad. Sci. U.S.A.">
        <title>The partitioned Rhizobium etli genome: genetic and metabolic redundancy in seven interacting replicons.</title>
        <authorList>
            <person name="Gonzalez V."/>
            <person name="Santamaria R.I."/>
            <person name="Bustos P."/>
            <person name="Hernandez-Gonzalez I."/>
            <person name="Medrano-Soto A."/>
            <person name="Moreno-Hagelsieb G."/>
            <person name="Janga S.C."/>
            <person name="Ramirez M.A."/>
            <person name="Jimenez-Jacinto V."/>
            <person name="Collado-Vides J."/>
            <person name="Davila G."/>
        </authorList>
    </citation>
    <scope>NUCLEOTIDE SEQUENCE [LARGE SCALE GENOMIC DNA]</scope>
    <source>
        <strain evidence="8">ATCC 51251 / DSM 11541 / JCM 21823 / NBRC 15573 / CFN 42</strain>
    </source>
</reference>
<proteinExistence type="predicted"/>
<dbReference type="KEGG" id="ret:RHE_CH03427"/>
<evidence type="ECO:0000256" key="6">
    <source>
        <dbReference type="SAM" id="Phobius"/>
    </source>
</evidence>
<dbReference type="CDD" id="cd07519">
    <property type="entry name" value="HAD_PTase"/>
    <property type="match status" value="1"/>
</dbReference>
<evidence type="ECO:0000256" key="1">
    <source>
        <dbReference type="ARBA" id="ARBA00004141"/>
    </source>
</evidence>
<comment type="subcellular location">
    <subcellularLocation>
        <location evidence="1">Membrane</location>
        <topology evidence="1">Multi-pass membrane protein</topology>
    </subcellularLocation>
</comment>
<evidence type="ECO:0000256" key="2">
    <source>
        <dbReference type="ARBA" id="ARBA00022475"/>
    </source>
</evidence>
<feature type="transmembrane region" description="Helical" evidence="6">
    <location>
        <begin position="393"/>
        <end position="411"/>
    </location>
</feature>
<protein>
    <submittedName>
        <fullName evidence="7">Integral membrane prenyltransferase protein</fullName>
    </submittedName>
</protein>
<evidence type="ECO:0000313" key="8">
    <source>
        <dbReference type="Proteomes" id="UP000001936"/>
    </source>
</evidence>
<name>Q2K4Q2_RHIEC</name>
<keyword evidence="2" id="KW-1003">Cell membrane</keyword>
<dbReference type="eggNOG" id="COG0382">
    <property type="taxonomic scope" value="Bacteria"/>
</dbReference>
<dbReference type="InterPro" id="IPR039653">
    <property type="entry name" value="Prenyltransferase"/>
</dbReference>
<dbReference type="InterPro" id="IPR044878">
    <property type="entry name" value="UbiA_sf"/>
</dbReference>
<feature type="transmembrane region" description="Helical" evidence="6">
    <location>
        <begin position="494"/>
        <end position="517"/>
    </location>
</feature>
<feature type="transmembrane region" description="Helical" evidence="6">
    <location>
        <begin position="369"/>
        <end position="387"/>
    </location>
</feature>
<dbReference type="InterPro" id="IPR000537">
    <property type="entry name" value="UbiA_prenyltransferase"/>
</dbReference>
<evidence type="ECO:0000256" key="3">
    <source>
        <dbReference type="ARBA" id="ARBA00022692"/>
    </source>
</evidence>
<feature type="transmembrane region" description="Helical" evidence="6">
    <location>
        <begin position="559"/>
        <end position="582"/>
    </location>
</feature>
<keyword evidence="8" id="KW-1185">Reference proteome</keyword>
<dbReference type="GO" id="GO:0009247">
    <property type="term" value="P:glycolipid biosynthetic process"/>
    <property type="evidence" value="ECO:0007669"/>
    <property type="project" value="TreeGrafter"/>
</dbReference>
<dbReference type="SUPFAM" id="SSF56784">
    <property type="entry name" value="HAD-like"/>
    <property type="match status" value="1"/>
</dbReference>
<accession>Q2K4Q2</accession>
<dbReference type="CDD" id="cd13963">
    <property type="entry name" value="PT_UbiA_2"/>
    <property type="match status" value="1"/>
</dbReference>
<dbReference type="PANTHER" id="PTHR11048:SF5">
    <property type="entry name" value="DECAPRENYL-PHOSPHATE PHOSPHORIBOSYLTRANSFERASE"/>
    <property type="match status" value="1"/>
</dbReference>
<gene>
    <name evidence="7" type="ordered locus">RHE_CH03427</name>
</gene>
<dbReference type="NCBIfam" id="NF006088">
    <property type="entry name" value="PRK08238.1"/>
    <property type="match status" value="1"/>
</dbReference>
<organism evidence="7 8">
    <name type="scientific">Rhizobium etli (strain ATCC 51251 / DSM 11541 / JCM 21823 / NBRC 15573 / CFN 42)</name>
    <dbReference type="NCBI Taxonomy" id="347834"/>
    <lineage>
        <taxon>Bacteria</taxon>
        <taxon>Pseudomonadati</taxon>
        <taxon>Pseudomonadota</taxon>
        <taxon>Alphaproteobacteria</taxon>
        <taxon>Hyphomicrobiales</taxon>
        <taxon>Rhizobiaceae</taxon>
        <taxon>Rhizobium/Agrobacterium group</taxon>
        <taxon>Rhizobium</taxon>
    </lineage>
</organism>
<feature type="transmembrane region" description="Helical" evidence="6">
    <location>
        <begin position="529"/>
        <end position="547"/>
    </location>
</feature>
<dbReference type="PANTHER" id="PTHR11048">
    <property type="entry name" value="PRENYLTRANSFERASES"/>
    <property type="match status" value="1"/>
</dbReference>
<evidence type="ECO:0000256" key="5">
    <source>
        <dbReference type="ARBA" id="ARBA00023136"/>
    </source>
</evidence>
<dbReference type="Pfam" id="PF01040">
    <property type="entry name" value="UbiA"/>
    <property type="match status" value="1"/>
</dbReference>